<evidence type="ECO:0000256" key="11">
    <source>
        <dbReference type="PIRSR" id="PIRSR634016-1"/>
    </source>
</evidence>
<evidence type="ECO:0000256" key="4">
    <source>
        <dbReference type="ARBA" id="ARBA00022622"/>
    </source>
</evidence>
<dbReference type="GO" id="GO:0005886">
    <property type="term" value="C:plasma membrane"/>
    <property type="evidence" value="ECO:0007669"/>
    <property type="project" value="UniProtKB-SubCell"/>
</dbReference>
<comment type="caution">
    <text evidence="19">The sequence shown here is derived from an EMBL/GenBank/DDBJ whole genome shotgun (WGS) entry which is preliminary data.</text>
</comment>
<keyword evidence="14" id="KW-0472">Membrane</keyword>
<dbReference type="PANTHER" id="PTHR11533">
    <property type="entry name" value="PROTEASE M1 ZINC METALLOPROTEASE"/>
    <property type="match status" value="1"/>
</dbReference>
<feature type="site" description="Transition state stabilizer" evidence="13">
    <location>
        <position position="439"/>
    </location>
</feature>
<evidence type="ECO:0000259" key="16">
    <source>
        <dbReference type="Pfam" id="PF01433"/>
    </source>
</evidence>
<feature type="binding site" evidence="12">
    <location>
        <position position="377"/>
    </location>
    <ligand>
        <name>Zn(2+)</name>
        <dbReference type="ChEBI" id="CHEBI:29105"/>
        <note>catalytic</note>
    </ligand>
</feature>
<feature type="domain" description="Peptidase M1 membrane alanine aminopeptidase" evidence="16">
    <location>
        <begin position="279"/>
        <end position="505"/>
    </location>
</feature>
<dbReference type="Gene3D" id="2.60.40.1910">
    <property type="match status" value="1"/>
</dbReference>
<keyword evidence="20" id="KW-1185">Reference proteome</keyword>
<evidence type="ECO:0000256" key="15">
    <source>
        <dbReference type="SAM" id="SignalP"/>
    </source>
</evidence>
<comment type="similarity">
    <text evidence="2 14">Belongs to the peptidase M1 family.</text>
</comment>
<keyword evidence="3 14" id="KW-0031">Aminopeptidase</keyword>
<dbReference type="FunFam" id="1.10.390.10:FF:000013">
    <property type="entry name" value="Aminopeptidase N"/>
    <property type="match status" value="1"/>
</dbReference>
<keyword evidence="4" id="KW-0336">GPI-anchor</keyword>
<protein>
    <recommendedName>
        <fullName evidence="14">Aminopeptidase</fullName>
        <ecNumber evidence="14">3.4.11.-</ecNumber>
    </recommendedName>
</protein>
<feature type="chain" id="PRO_5039887089" description="Aminopeptidase" evidence="15">
    <location>
        <begin position="21"/>
        <end position="942"/>
    </location>
</feature>
<evidence type="ECO:0000256" key="12">
    <source>
        <dbReference type="PIRSR" id="PIRSR634016-3"/>
    </source>
</evidence>
<dbReference type="InterPro" id="IPR045357">
    <property type="entry name" value="Aminopeptidase_N-like_N"/>
</dbReference>
<keyword evidence="9 14" id="KW-0482">Metalloprotease</keyword>
<feature type="binding site" evidence="12">
    <location>
        <position position="354"/>
    </location>
    <ligand>
        <name>Zn(2+)</name>
        <dbReference type="ChEBI" id="CHEBI:29105"/>
        <note>catalytic</note>
    </ligand>
</feature>
<organism evidence="19 20">
    <name type="scientific">Polypedilum vanderplanki</name>
    <name type="common">Sleeping chironomid midge</name>
    <dbReference type="NCBI Taxonomy" id="319348"/>
    <lineage>
        <taxon>Eukaryota</taxon>
        <taxon>Metazoa</taxon>
        <taxon>Ecdysozoa</taxon>
        <taxon>Arthropoda</taxon>
        <taxon>Hexapoda</taxon>
        <taxon>Insecta</taxon>
        <taxon>Pterygota</taxon>
        <taxon>Neoptera</taxon>
        <taxon>Endopterygota</taxon>
        <taxon>Diptera</taxon>
        <taxon>Nematocera</taxon>
        <taxon>Chironomoidea</taxon>
        <taxon>Chironomidae</taxon>
        <taxon>Chironominae</taxon>
        <taxon>Polypedilum</taxon>
        <taxon>Polypedilum</taxon>
    </lineage>
</organism>
<dbReference type="InterPro" id="IPR050344">
    <property type="entry name" value="Peptidase_M1_aminopeptidases"/>
</dbReference>
<evidence type="ECO:0000256" key="9">
    <source>
        <dbReference type="ARBA" id="ARBA00023049"/>
    </source>
</evidence>
<keyword evidence="4" id="KW-0325">Glycoprotein</keyword>
<dbReference type="SUPFAM" id="SSF55486">
    <property type="entry name" value="Metalloproteases ('zincins'), catalytic domain"/>
    <property type="match status" value="1"/>
</dbReference>
<keyword evidence="7 14" id="KW-0378">Hydrolase</keyword>
<comment type="cofactor">
    <cofactor evidence="12 14">
        <name>Zn(2+)</name>
        <dbReference type="ChEBI" id="CHEBI:29105"/>
    </cofactor>
    <text evidence="12 14">Binds 1 zinc ion per subunit.</text>
</comment>
<dbReference type="PRINTS" id="PR00756">
    <property type="entry name" value="ALADIPTASE"/>
</dbReference>
<keyword evidence="14" id="KW-0812">Transmembrane</keyword>
<keyword evidence="8 12" id="KW-0862">Zinc</keyword>
<keyword evidence="10" id="KW-0449">Lipoprotein</keyword>
<evidence type="ECO:0000256" key="13">
    <source>
        <dbReference type="PIRSR" id="PIRSR634016-4"/>
    </source>
</evidence>
<keyword evidence="14" id="KW-1133">Transmembrane helix</keyword>
<feature type="domain" description="Aminopeptidase N-like N-terminal" evidence="18">
    <location>
        <begin position="55"/>
        <end position="243"/>
    </location>
</feature>
<dbReference type="SUPFAM" id="SSF63737">
    <property type="entry name" value="Leukotriene A4 hydrolase N-terminal domain"/>
    <property type="match status" value="1"/>
</dbReference>
<sequence>MWKFLIKILFIGLFVSFSTSDDFQNFKETKIRKTESSAIQSSETLTYRLPNNSFPLAYDIILKTDIDKGEFAFTGKVKIHVKVIEATDKITLHYKQIEIDTINLLQNDSLTLISSNLQFSLIQSHSFLIISLPFVYQSDSEFVLEVSYHGELRDDAAGFYRANYTTGDGNVIWFATTQFEIHDARHAMPCYDEPAIRAPMALTIVHGKNYSAVANMEVDEVHEIDAEYVETKFKPTPSMQTYLLAFLVSDFESIDAIDSRIPQKIYAKPMSIRNNEANFSANVVGPILRAHENHLGINYPLNKMDHAAITQFTFGAMENFGLITYLERALLLNPNTSADFAEASKFLIIRIIAHEYAHQYFGNIVSPQWWSYTFLNEGLATLFEVLIPNMLYPEMKFMDRFVTHNMPQAFLADSINAWSMSHYTEHPDELWTKFNNIGYEKSGCIMRMFQEVLTPQTFAKGLNLYLNDMYFKAATPDDLHRNLQAVYDVDFPSNSLDIGEAMLTWENQAGYPLITVQIYDNHFILTQRRYPVSNGEIYAVPITIATKTRHDFNKKTPKVWLTTENAAFSHSEFEFNVTNDDWIILNIQQIGYYRIDYDINLWHSIIAQLIESPETINSINRAVLQDEIYLAWSELNRVKADDVLNILSYFDRENEPIAWSKAQTTIATLNNRLFGTEIYEKFLNYLINITTSHVKELGYDRITDESSTISSLRSSTKSWNCIALDENCLNHELKKLRDYLTLPSASAAFDYCHGLRLIDVKTFYNLTQAVQFNESFENRENFLNNLGCTLNEENLKLLLNISISVNNKLSLADRSNLLINTMGRSVVALNLTLDFLISNFNLVNMRIPSSFKTILSSMASYINVQPHIEKTEELLTILLRDTIIDKNDAINVRNIYLKNIKWQIDNYDDIEKWFAINSGKKLMISIGIIVICNFVSFLRRFL</sequence>
<dbReference type="PANTHER" id="PTHR11533:SF290">
    <property type="entry name" value="AMINOPEPTIDASE"/>
    <property type="match status" value="1"/>
</dbReference>
<reference evidence="19" key="1">
    <citation type="submission" date="2021-03" db="EMBL/GenBank/DDBJ databases">
        <title>Chromosome level genome of the anhydrobiotic midge Polypedilum vanderplanki.</title>
        <authorList>
            <person name="Yoshida Y."/>
            <person name="Kikawada T."/>
            <person name="Gusev O."/>
        </authorList>
    </citation>
    <scope>NUCLEOTIDE SEQUENCE</scope>
    <source>
        <strain evidence="19">NIAS01</strain>
        <tissue evidence="19">Whole body or cell culture</tissue>
    </source>
</reference>
<evidence type="ECO:0000259" key="17">
    <source>
        <dbReference type="Pfam" id="PF11838"/>
    </source>
</evidence>
<evidence type="ECO:0000256" key="10">
    <source>
        <dbReference type="ARBA" id="ARBA00023288"/>
    </source>
</evidence>
<feature type="domain" description="ERAP1-like C-terminal" evidence="17">
    <location>
        <begin position="582"/>
        <end position="875"/>
    </location>
</feature>
<dbReference type="CDD" id="cd09601">
    <property type="entry name" value="M1_APN-Q_like"/>
    <property type="match status" value="1"/>
</dbReference>
<evidence type="ECO:0000256" key="2">
    <source>
        <dbReference type="ARBA" id="ARBA00010136"/>
    </source>
</evidence>
<dbReference type="GO" id="GO:0043171">
    <property type="term" value="P:peptide catabolic process"/>
    <property type="evidence" value="ECO:0007669"/>
    <property type="project" value="TreeGrafter"/>
</dbReference>
<dbReference type="Gene3D" id="1.25.50.20">
    <property type="match status" value="1"/>
</dbReference>
<evidence type="ECO:0000256" key="7">
    <source>
        <dbReference type="ARBA" id="ARBA00022801"/>
    </source>
</evidence>
<dbReference type="GO" id="GO:0005737">
    <property type="term" value="C:cytoplasm"/>
    <property type="evidence" value="ECO:0007669"/>
    <property type="project" value="TreeGrafter"/>
</dbReference>
<dbReference type="GO" id="GO:0008270">
    <property type="term" value="F:zinc ion binding"/>
    <property type="evidence" value="ECO:0007669"/>
    <property type="project" value="UniProtKB-UniRule"/>
</dbReference>
<keyword evidence="6 12" id="KW-0479">Metal-binding</keyword>
<feature type="transmembrane region" description="Helical" evidence="14">
    <location>
        <begin position="922"/>
        <end position="941"/>
    </location>
</feature>
<keyword evidence="5 14" id="KW-0645">Protease</keyword>
<dbReference type="EMBL" id="JADBJN010000001">
    <property type="protein sequence ID" value="KAG5680515.1"/>
    <property type="molecule type" value="Genomic_DNA"/>
</dbReference>
<evidence type="ECO:0000313" key="19">
    <source>
        <dbReference type="EMBL" id="KAG5680515.1"/>
    </source>
</evidence>
<proteinExistence type="inferred from homology"/>
<dbReference type="Gene3D" id="1.10.390.10">
    <property type="entry name" value="Neutral Protease Domain 2"/>
    <property type="match status" value="1"/>
</dbReference>
<dbReference type="AlphaFoldDB" id="A0A9J6CFF5"/>
<evidence type="ECO:0000256" key="14">
    <source>
        <dbReference type="RuleBase" id="RU364040"/>
    </source>
</evidence>
<comment type="subcellular location">
    <subcellularLocation>
        <location evidence="1">Cell membrane</location>
        <topology evidence="1">Lipid-anchor</topology>
        <topology evidence="1">GPI-anchor</topology>
    </subcellularLocation>
</comment>
<dbReference type="InterPro" id="IPR001930">
    <property type="entry name" value="Peptidase_M1"/>
</dbReference>
<dbReference type="InterPro" id="IPR014782">
    <property type="entry name" value="Peptidase_M1_dom"/>
</dbReference>
<dbReference type="Pfam" id="PF11838">
    <property type="entry name" value="ERAP1_C"/>
    <property type="match status" value="1"/>
</dbReference>
<gene>
    <name evidence="19" type="ORF">PVAND_010022</name>
</gene>
<feature type="binding site" evidence="12">
    <location>
        <position position="358"/>
    </location>
    <ligand>
        <name>Zn(2+)</name>
        <dbReference type="ChEBI" id="CHEBI:29105"/>
        <note>catalytic</note>
    </ligand>
</feature>
<accession>A0A9J6CFF5</accession>
<dbReference type="GO" id="GO:0070006">
    <property type="term" value="F:metalloaminopeptidase activity"/>
    <property type="evidence" value="ECO:0007669"/>
    <property type="project" value="TreeGrafter"/>
</dbReference>
<dbReference type="Pfam" id="PF01433">
    <property type="entry name" value="Peptidase_M1"/>
    <property type="match status" value="1"/>
</dbReference>
<dbReference type="GO" id="GO:0042277">
    <property type="term" value="F:peptide binding"/>
    <property type="evidence" value="ECO:0007669"/>
    <property type="project" value="TreeGrafter"/>
</dbReference>
<keyword evidence="15" id="KW-0732">Signal</keyword>
<dbReference type="Proteomes" id="UP001107558">
    <property type="component" value="Chromosome 1"/>
</dbReference>
<dbReference type="Gene3D" id="2.60.40.1730">
    <property type="entry name" value="tricorn interacting facor f3 domain"/>
    <property type="match status" value="1"/>
</dbReference>
<dbReference type="GO" id="GO:0006508">
    <property type="term" value="P:proteolysis"/>
    <property type="evidence" value="ECO:0007669"/>
    <property type="project" value="UniProtKB-KW"/>
</dbReference>
<feature type="signal peptide" evidence="15">
    <location>
        <begin position="1"/>
        <end position="20"/>
    </location>
</feature>
<name>A0A9J6CFF5_POLVA</name>
<dbReference type="GO" id="GO:0098552">
    <property type="term" value="C:side of membrane"/>
    <property type="evidence" value="ECO:0007669"/>
    <property type="project" value="UniProtKB-KW"/>
</dbReference>
<dbReference type="InterPro" id="IPR042097">
    <property type="entry name" value="Aminopeptidase_N-like_N_sf"/>
</dbReference>
<evidence type="ECO:0000256" key="8">
    <source>
        <dbReference type="ARBA" id="ARBA00022833"/>
    </source>
</evidence>
<dbReference type="OrthoDB" id="7780774at2759"/>
<dbReference type="InterPro" id="IPR034016">
    <property type="entry name" value="M1_APN-typ"/>
</dbReference>
<evidence type="ECO:0000256" key="6">
    <source>
        <dbReference type="ARBA" id="ARBA00022723"/>
    </source>
</evidence>
<evidence type="ECO:0000256" key="1">
    <source>
        <dbReference type="ARBA" id="ARBA00004609"/>
    </source>
</evidence>
<dbReference type="InterPro" id="IPR027268">
    <property type="entry name" value="Peptidase_M4/M1_CTD_sf"/>
</dbReference>
<dbReference type="Pfam" id="PF17900">
    <property type="entry name" value="Peptidase_M1_N"/>
    <property type="match status" value="1"/>
</dbReference>
<dbReference type="FunFam" id="2.60.40.1730:FF:000013">
    <property type="entry name" value="Aminopeptidase"/>
    <property type="match status" value="1"/>
</dbReference>
<dbReference type="InterPro" id="IPR024571">
    <property type="entry name" value="ERAP1-like_C_dom"/>
</dbReference>
<dbReference type="GO" id="GO:0005615">
    <property type="term" value="C:extracellular space"/>
    <property type="evidence" value="ECO:0007669"/>
    <property type="project" value="TreeGrafter"/>
</dbReference>
<feature type="active site" description="Proton acceptor" evidence="11">
    <location>
        <position position="355"/>
    </location>
</feature>
<evidence type="ECO:0000256" key="5">
    <source>
        <dbReference type="ARBA" id="ARBA00022670"/>
    </source>
</evidence>
<evidence type="ECO:0000256" key="3">
    <source>
        <dbReference type="ARBA" id="ARBA00022438"/>
    </source>
</evidence>
<evidence type="ECO:0000259" key="18">
    <source>
        <dbReference type="Pfam" id="PF17900"/>
    </source>
</evidence>
<dbReference type="EC" id="3.4.11.-" evidence="14"/>
<evidence type="ECO:0000313" key="20">
    <source>
        <dbReference type="Proteomes" id="UP001107558"/>
    </source>
</evidence>